<reference evidence="2 3" key="1">
    <citation type="submission" date="2017-09" db="EMBL/GenBank/DDBJ databases">
        <authorList>
            <person name="Lee N."/>
            <person name="Cho B.-K."/>
        </authorList>
    </citation>
    <scope>NUCLEOTIDE SEQUENCE [LARGE SCALE GENOMIC DNA]</scope>
    <source>
        <strain evidence="2 3">ATCC 27465</strain>
    </source>
</reference>
<evidence type="ECO:0000313" key="4">
    <source>
        <dbReference type="Proteomes" id="UP000549009"/>
    </source>
</evidence>
<proteinExistence type="predicted"/>
<dbReference type="OrthoDB" id="3529869at2"/>
<dbReference type="EMBL" id="CP023690">
    <property type="protein sequence ID" value="QEV57828.1"/>
    <property type="molecule type" value="Genomic_DNA"/>
</dbReference>
<dbReference type="RefSeq" id="WP_150509033.1">
    <property type="nucleotide sequence ID" value="NZ_BMSQ01000003.1"/>
</dbReference>
<evidence type="ECO:0000313" key="3">
    <source>
        <dbReference type="Proteomes" id="UP000326505"/>
    </source>
</evidence>
<organism evidence="2 3">
    <name type="scientific">Streptomyces spectabilis</name>
    <dbReference type="NCBI Taxonomy" id="68270"/>
    <lineage>
        <taxon>Bacteria</taxon>
        <taxon>Bacillati</taxon>
        <taxon>Actinomycetota</taxon>
        <taxon>Actinomycetes</taxon>
        <taxon>Kitasatosporales</taxon>
        <taxon>Streptomycetaceae</taxon>
        <taxon>Streptomyces</taxon>
    </lineage>
</organism>
<gene>
    <name evidence="2" type="ORF">CP982_03115</name>
    <name evidence="1" type="ORF">FHS40_000063</name>
</gene>
<keyword evidence="4" id="KW-1185">Reference proteome</keyword>
<name>A0A5P2X0C7_STRST</name>
<dbReference type="AlphaFoldDB" id="A0A5P2X0C7"/>
<reference evidence="1 4" key="2">
    <citation type="submission" date="2020-08" db="EMBL/GenBank/DDBJ databases">
        <title>Genomic Encyclopedia of Type Strains, Phase III (KMG-III): the genomes of soil and plant-associated and newly described type strains.</title>
        <authorList>
            <person name="Whitman W."/>
        </authorList>
    </citation>
    <scope>NUCLEOTIDE SEQUENCE [LARGE SCALE GENOMIC DNA]</scope>
    <source>
        <strain evidence="1 4">CECT 3146</strain>
    </source>
</reference>
<evidence type="ECO:0000313" key="2">
    <source>
        <dbReference type="EMBL" id="QEV57828.1"/>
    </source>
</evidence>
<dbReference type="EMBL" id="JACHJD010000001">
    <property type="protein sequence ID" value="MBB5101010.1"/>
    <property type="molecule type" value="Genomic_DNA"/>
</dbReference>
<protein>
    <submittedName>
        <fullName evidence="2">Uncharacterized protein</fullName>
    </submittedName>
</protein>
<dbReference type="KEGG" id="sspb:CP982_03115"/>
<evidence type="ECO:0000313" key="1">
    <source>
        <dbReference type="EMBL" id="MBB5101010.1"/>
    </source>
</evidence>
<sequence length="146" mass="16604">MTDLVAPHDLDTTALLEEYRSKVVPAATEFVRGRMSARDLRAIWLPYFRGSFLTYERAVQEAWRAAYGPDRGIEPGPPMADPKYADQLRYFPVTISHNNLERLIDVLEVELEDRTASATKLPERIIDFAYVIDALEGLMQSLSNKS</sequence>
<accession>A0A5P2X0C7</accession>
<dbReference type="Proteomes" id="UP000326505">
    <property type="component" value="Chromosome"/>
</dbReference>
<dbReference type="Proteomes" id="UP000549009">
    <property type="component" value="Unassembled WGS sequence"/>
</dbReference>